<dbReference type="Proteomes" id="UP000184292">
    <property type="component" value="Unassembled WGS sequence"/>
</dbReference>
<dbReference type="RefSeq" id="WP_073328888.1">
    <property type="nucleotide sequence ID" value="NZ_FQYO01000003.1"/>
</dbReference>
<dbReference type="Gene3D" id="3.30.530.20">
    <property type="match status" value="2"/>
</dbReference>
<feature type="domain" description="Activator of Hsp90 ATPase homologue 1/2-like C-terminal" evidence="2">
    <location>
        <begin position="20"/>
        <end position="151"/>
    </location>
</feature>
<accession>A0A1M6E769</accession>
<dbReference type="OrthoDB" id="9805228at2"/>
<evidence type="ECO:0000259" key="2">
    <source>
        <dbReference type="Pfam" id="PF08327"/>
    </source>
</evidence>
<evidence type="ECO:0000313" key="3">
    <source>
        <dbReference type="EMBL" id="SHI81374.1"/>
    </source>
</evidence>
<feature type="domain" description="Activator of Hsp90 ATPase homologue 1/2-like C-terminal" evidence="2">
    <location>
        <begin position="171"/>
        <end position="297"/>
    </location>
</feature>
<dbReference type="InterPro" id="IPR013538">
    <property type="entry name" value="ASHA1/2-like_C"/>
</dbReference>
<evidence type="ECO:0000313" key="4">
    <source>
        <dbReference type="Proteomes" id="UP000184292"/>
    </source>
</evidence>
<name>A0A1M6E769_9RHOB</name>
<dbReference type="AlphaFoldDB" id="A0A1M6E769"/>
<gene>
    <name evidence="3" type="ORF">SAMN05444417_1850</name>
</gene>
<proteinExistence type="inferred from homology"/>
<comment type="similarity">
    <text evidence="1">Belongs to the AHA1 family.</text>
</comment>
<reference evidence="3 4" key="1">
    <citation type="submission" date="2016-11" db="EMBL/GenBank/DDBJ databases">
        <authorList>
            <person name="Jaros S."/>
            <person name="Januszkiewicz K."/>
            <person name="Wedrychowicz H."/>
        </authorList>
    </citation>
    <scope>NUCLEOTIDE SEQUENCE [LARGE SCALE GENOMIC DNA]</scope>
    <source>
        <strain evidence="3 4">DSM 100565</strain>
    </source>
</reference>
<sequence>MIPAPDPSGTDLAFTRTLAAPRDLVWACWTDPRLLAKWFYPGTTAIAEMEIDARPGGVFRSRLEGEAEPHMNGVVLEAEPARRLVWTDAFRPGWIMAPDPFVTAILTFGDAPEGTRYDVLVRHASPEKRADHEARGFFAGWGSATDKLGETAAAERGPAPDREGRITRRIAAPPALVWKAWTDPDLLPKWWGPDGFSCETESIDLREGGHWAFTMTGFGQRFPNRHDFTAMEPERRLAYRLSGFDDMRHHADVEVTFAPEGEGTRVEMRMTFVDTTMAEAMSYGALEKGYETLASLEAMARTL</sequence>
<dbReference type="InterPro" id="IPR023393">
    <property type="entry name" value="START-like_dom_sf"/>
</dbReference>
<dbReference type="SUPFAM" id="SSF55961">
    <property type="entry name" value="Bet v1-like"/>
    <property type="match status" value="2"/>
</dbReference>
<dbReference type="EMBL" id="FQYO01000003">
    <property type="protein sequence ID" value="SHI81374.1"/>
    <property type="molecule type" value="Genomic_DNA"/>
</dbReference>
<dbReference type="Pfam" id="PF08327">
    <property type="entry name" value="AHSA1"/>
    <property type="match status" value="2"/>
</dbReference>
<organism evidence="3 4">
    <name type="scientific">Wenxinia saemankumensis</name>
    <dbReference type="NCBI Taxonomy" id="1447782"/>
    <lineage>
        <taxon>Bacteria</taxon>
        <taxon>Pseudomonadati</taxon>
        <taxon>Pseudomonadota</taxon>
        <taxon>Alphaproteobacteria</taxon>
        <taxon>Rhodobacterales</taxon>
        <taxon>Roseobacteraceae</taxon>
        <taxon>Wenxinia</taxon>
    </lineage>
</organism>
<dbReference type="STRING" id="1447782.SAMN05444417_1850"/>
<keyword evidence="4" id="KW-1185">Reference proteome</keyword>
<protein>
    <submittedName>
        <fullName evidence="3">Uncharacterized conserved protein YndB, AHSA1/START domain</fullName>
    </submittedName>
</protein>
<evidence type="ECO:0000256" key="1">
    <source>
        <dbReference type="ARBA" id="ARBA00006817"/>
    </source>
</evidence>